<evidence type="ECO:0000256" key="8">
    <source>
        <dbReference type="ARBA" id="ARBA00022989"/>
    </source>
</evidence>
<organism evidence="16 17">
    <name type="scientific">Elysia crispata</name>
    <name type="common">lettuce slug</name>
    <dbReference type="NCBI Taxonomy" id="231223"/>
    <lineage>
        <taxon>Eukaryota</taxon>
        <taxon>Metazoa</taxon>
        <taxon>Spiralia</taxon>
        <taxon>Lophotrochozoa</taxon>
        <taxon>Mollusca</taxon>
        <taxon>Gastropoda</taxon>
        <taxon>Heterobranchia</taxon>
        <taxon>Euthyneura</taxon>
        <taxon>Panpulmonata</taxon>
        <taxon>Sacoglossa</taxon>
        <taxon>Placobranchoidea</taxon>
        <taxon>Plakobranchidae</taxon>
        <taxon>Elysia</taxon>
    </lineage>
</organism>
<dbReference type="EMBL" id="JAWDGP010001757">
    <property type="protein sequence ID" value="KAK3788506.1"/>
    <property type="molecule type" value="Genomic_DNA"/>
</dbReference>
<dbReference type="PANTHER" id="PTHR48438:SF1">
    <property type="entry name" value="ALPHA-(1,3)-FUCOSYLTRANSFERASE C-RELATED"/>
    <property type="match status" value="1"/>
</dbReference>
<dbReference type="GO" id="GO:0000139">
    <property type="term" value="C:Golgi membrane"/>
    <property type="evidence" value="ECO:0007669"/>
    <property type="project" value="UniProtKB-SubCell"/>
</dbReference>
<keyword evidence="10" id="KW-0472">Membrane</keyword>
<accession>A0AAE1DZ97</accession>
<evidence type="ECO:0000256" key="2">
    <source>
        <dbReference type="ARBA" id="ARBA00004922"/>
    </source>
</evidence>
<dbReference type="InterPro" id="IPR031481">
    <property type="entry name" value="Glyco_tran_10_N"/>
</dbReference>
<dbReference type="InterPro" id="IPR038577">
    <property type="entry name" value="GT10-like_C_sf"/>
</dbReference>
<evidence type="ECO:0000256" key="6">
    <source>
        <dbReference type="ARBA" id="ARBA00022692"/>
    </source>
</evidence>
<evidence type="ECO:0000256" key="9">
    <source>
        <dbReference type="ARBA" id="ARBA00023034"/>
    </source>
</evidence>
<keyword evidence="6 12" id="KW-0812">Transmembrane</keyword>
<evidence type="ECO:0000256" key="4">
    <source>
        <dbReference type="ARBA" id="ARBA00022676"/>
    </source>
</evidence>
<dbReference type="SUPFAM" id="SSF53756">
    <property type="entry name" value="UDP-Glycosyltransferase/glycogen phosphorylase"/>
    <property type="match status" value="1"/>
</dbReference>
<evidence type="ECO:0000259" key="15">
    <source>
        <dbReference type="Pfam" id="PF17039"/>
    </source>
</evidence>
<comment type="subcellular location">
    <subcellularLocation>
        <location evidence="1">Golgi apparatus membrane</location>
        <topology evidence="1">Single-pass type II membrane protein</topology>
    </subcellularLocation>
    <subcellularLocation>
        <location evidence="12">Golgi apparatus</location>
        <location evidence="12">Golgi stack membrane</location>
        <topology evidence="12">Single-pass type II membrane protein</topology>
    </subcellularLocation>
</comment>
<evidence type="ECO:0000256" key="10">
    <source>
        <dbReference type="ARBA" id="ARBA00023136"/>
    </source>
</evidence>
<protein>
    <recommendedName>
        <fullName evidence="12">Fucosyltransferase</fullName>
        <ecNumber evidence="12">2.4.1.-</ecNumber>
    </recommendedName>
</protein>
<evidence type="ECO:0000256" key="11">
    <source>
        <dbReference type="ARBA" id="ARBA00023180"/>
    </source>
</evidence>
<feature type="region of interest" description="Disordered" evidence="13">
    <location>
        <begin position="99"/>
        <end position="122"/>
    </location>
</feature>
<dbReference type="Gene3D" id="3.40.50.11660">
    <property type="entry name" value="Glycosyl transferase family 10, C-terminal domain"/>
    <property type="match status" value="1"/>
</dbReference>
<evidence type="ECO:0000256" key="5">
    <source>
        <dbReference type="ARBA" id="ARBA00022679"/>
    </source>
</evidence>
<dbReference type="Proteomes" id="UP001283361">
    <property type="component" value="Unassembled WGS sequence"/>
</dbReference>
<name>A0AAE1DZ97_9GAST</name>
<comment type="pathway">
    <text evidence="2">Protein modification; protein glycosylation.</text>
</comment>
<keyword evidence="11" id="KW-0325">Glycoprotein</keyword>
<dbReference type="PANTHER" id="PTHR48438">
    <property type="entry name" value="ALPHA-(1,3)-FUCOSYLTRANSFERASE C-RELATED"/>
    <property type="match status" value="1"/>
</dbReference>
<evidence type="ECO:0000256" key="13">
    <source>
        <dbReference type="SAM" id="MobiDB-lite"/>
    </source>
</evidence>
<keyword evidence="9 12" id="KW-0333">Golgi apparatus</keyword>
<evidence type="ECO:0000256" key="7">
    <source>
        <dbReference type="ARBA" id="ARBA00022968"/>
    </source>
</evidence>
<keyword evidence="5 12" id="KW-0808">Transferase</keyword>
<reference evidence="16" key="1">
    <citation type="journal article" date="2023" name="G3 (Bethesda)">
        <title>A reference genome for the long-term kleptoplast-retaining sea slug Elysia crispata morphotype clarki.</title>
        <authorList>
            <person name="Eastman K.E."/>
            <person name="Pendleton A.L."/>
            <person name="Shaikh M.A."/>
            <person name="Suttiyut T."/>
            <person name="Ogas R."/>
            <person name="Tomko P."/>
            <person name="Gavelis G."/>
            <person name="Widhalm J.R."/>
            <person name="Wisecaver J.H."/>
        </authorList>
    </citation>
    <scope>NUCLEOTIDE SEQUENCE</scope>
    <source>
        <strain evidence="16">ECLA1</strain>
    </source>
</reference>
<keyword evidence="4 12" id="KW-0328">Glycosyltransferase</keyword>
<feature type="compositionally biased region" description="Basic and acidic residues" evidence="13">
    <location>
        <begin position="99"/>
        <end position="112"/>
    </location>
</feature>
<evidence type="ECO:0000256" key="3">
    <source>
        <dbReference type="ARBA" id="ARBA00008919"/>
    </source>
</evidence>
<evidence type="ECO:0000256" key="12">
    <source>
        <dbReference type="RuleBase" id="RU003832"/>
    </source>
</evidence>
<proteinExistence type="inferred from homology"/>
<dbReference type="EC" id="2.4.1.-" evidence="12"/>
<evidence type="ECO:0000259" key="14">
    <source>
        <dbReference type="Pfam" id="PF00852"/>
    </source>
</evidence>
<dbReference type="FunFam" id="3.40.50.11660:FF:000002">
    <property type="entry name" value="Alpha-(1,3)-fucosyltransferase"/>
    <property type="match status" value="1"/>
</dbReference>
<feature type="domain" description="Fucosyltransferase N-terminal" evidence="15">
    <location>
        <begin position="157"/>
        <end position="246"/>
    </location>
</feature>
<keyword evidence="8" id="KW-1133">Transmembrane helix</keyword>
<comment type="caution">
    <text evidence="16">The sequence shown here is derived from an EMBL/GenBank/DDBJ whole genome shotgun (WGS) entry which is preliminary data.</text>
</comment>
<dbReference type="GO" id="GO:0008417">
    <property type="term" value="F:fucosyltransferase activity"/>
    <property type="evidence" value="ECO:0007669"/>
    <property type="project" value="InterPro"/>
</dbReference>
<dbReference type="GO" id="GO:0032580">
    <property type="term" value="C:Golgi cisterna membrane"/>
    <property type="evidence" value="ECO:0007669"/>
    <property type="project" value="UniProtKB-SubCell"/>
</dbReference>
<dbReference type="InterPro" id="IPR001503">
    <property type="entry name" value="Glyco_trans_10"/>
</dbReference>
<gene>
    <name evidence="16" type="ORF">RRG08_053133</name>
</gene>
<keyword evidence="7" id="KW-0735">Signal-anchor</keyword>
<dbReference type="Pfam" id="PF17039">
    <property type="entry name" value="Glyco_tran_10_N"/>
    <property type="match status" value="1"/>
</dbReference>
<dbReference type="InterPro" id="IPR055270">
    <property type="entry name" value="Glyco_tran_10_C"/>
</dbReference>
<dbReference type="Pfam" id="PF00852">
    <property type="entry name" value="Glyco_transf_10"/>
    <property type="match status" value="1"/>
</dbReference>
<feature type="domain" description="Fucosyltransferase C-terminal" evidence="14">
    <location>
        <begin position="267"/>
        <end position="443"/>
    </location>
</feature>
<evidence type="ECO:0000313" key="17">
    <source>
        <dbReference type="Proteomes" id="UP001283361"/>
    </source>
</evidence>
<keyword evidence="17" id="KW-1185">Reference proteome</keyword>
<evidence type="ECO:0000256" key="1">
    <source>
        <dbReference type="ARBA" id="ARBA00004323"/>
    </source>
</evidence>
<sequence length="469" mass="55206">MRKTVFVVVTFFMLFFFMQQVLNPIWISLNSQVSSSKSFNSTGRFLRYLKLQKEINKDIIDVDGDERDDVATGNGQDSIADKASRIKSQQKNEEYTVEYPKEHEIINDKNDDNYDEEDEISENERLSKSPYIVHEDEEEELKSSQPQMSDVKLVSEWKLPTPFKNKFQICRYNKCKWVEDNTIADAVLFRASSVRNWVIEPFRRKPGQRWILYTSDPAAKMYNLDRKDVGSNFNATVTYQLHSDYPRIFGRLRKIKPPNLDFEKIFEGKKKQVAWFVSHCSTWSKRELYVERMRKIIPVDIFGACGNMACGVFHFRGNDTNVCLPMLSDHYKFYLSFENSLCKDYVTEKFFKLFKDVHVIPVVQGGIDYKKNFPSNVFIDSSNFKTPEDLARYLLQLGKDKHRYVKMLKKKSTWTSSDEQPRHCVICEGLHKDTRKQHFYPDLFAAFNGRPSECHPPKWLEEQSLERSQ</sequence>
<evidence type="ECO:0000313" key="16">
    <source>
        <dbReference type="EMBL" id="KAK3788506.1"/>
    </source>
</evidence>
<comment type="similarity">
    <text evidence="3 12">Belongs to the glycosyltransferase 10 family.</text>
</comment>
<dbReference type="AlphaFoldDB" id="A0AAE1DZ97"/>